<dbReference type="Pfam" id="PF14008">
    <property type="entry name" value="Metallophos_C"/>
    <property type="match status" value="1"/>
</dbReference>
<comment type="catalytic activity">
    <reaction evidence="6">
        <text>a phosphate monoester + H2O = an alcohol + phosphate</text>
        <dbReference type="Rhea" id="RHEA:15017"/>
        <dbReference type="ChEBI" id="CHEBI:15377"/>
        <dbReference type="ChEBI" id="CHEBI:30879"/>
        <dbReference type="ChEBI" id="CHEBI:43474"/>
        <dbReference type="ChEBI" id="CHEBI:67140"/>
        <dbReference type="EC" id="3.1.3.2"/>
    </reaction>
</comment>
<evidence type="ECO:0000256" key="1">
    <source>
        <dbReference type="ARBA" id="ARBA00004613"/>
    </source>
</evidence>
<evidence type="ECO:0000256" key="2">
    <source>
        <dbReference type="ARBA" id="ARBA00011738"/>
    </source>
</evidence>
<keyword evidence="3" id="KW-0964">Secreted</keyword>
<keyword evidence="6" id="KW-0378">Hydrolase</keyword>
<keyword evidence="8" id="KW-0812">Transmembrane</keyword>
<reference evidence="13" key="1">
    <citation type="submission" date="2021-02" db="EMBL/GenBank/DDBJ databases">
        <authorList>
            <person name="Nowell W R."/>
        </authorList>
    </citation>
    <scope>NUCLEOTIDE SEQUENCE</scope>
</reference>
<dbReference type="GO" id="GO:0005576">
    <property type="term" value="C:extracellular region"/>
    <property type="evidence" value="ECO:0007669"/>
    <property type="project" value="UniProtKB-SubCell"/>
</dbReference>
<feature type="compositionally biased region" description="Gly residues" evidence="7">
    <location>
        <begin position="774"/>
        <end position="784"/>
    </location>
</feature>
<dbReference type="EMBL" id="CAJNOT010000758">
    <property type="protein sequence ID" value="CAF1073895.1"/>
    <property type="molecule type" value="Genomic_DNA"/>
</dbReference>
<dbReference type="Pfam" id="PF00144">
    <property type="entry name" value="Beta-lactamase"/>
    <property type="match status" value="1"/>
</dbReference>
<keyword evidence="4" id="KW-0732">Signal</keyword>
<feature type="domain" description="Purple acid phosphatase C-terminal" evidence="11">
    <location>
        <begin position="922"/>
        <end position="979"/>
    </location>
</feature>
<dbReference type="Gene3D" id="3.40.710.10">
    <property type="entry name" value="DD-peptidase/beta-lactamase superfamily"/>
    <property type="match status" value="1"/>
</dbReference>
<dbReference type="InterPro" id="IPR008963">
    <property type="entry name" value="Purple_acid_Pase-like_N"/>
</dbReference>
<dbReference type="InterPro" id="IPR001466">
    <property type="entry name" value="Beta-lactam-related"/>
</dbReference>
<evidence type="ECO:0000313" key="14">
    <source>
        <dbReference type="Proteomes" id="UP000663864"/>
    </source>
</evidence>
<dbReference type="Pfam" id="PF16656">
    <property type="entry name" value="Pur_ac_phosph_N"/>
    <property type="match status" value="1"/>
</dbReference>
<dbReference type="InterPro" id="IPR012338">
    <property type="entry name" value="Beta-lactam/transpept-like"/>
</dbReference>
<evidence type="ECO:0000256" key="7">
    <source>
        <dbReference type="SAM" id="MobiDB-lite"/>
    </source>
</evidence>
<evidence type="ECO:0000256" key="4">
    <source>
        <dbReference type="ARBA" id="ARBA00022729"/>
    </source>
</evidence>
<evidence type="ECO:0000259" key="11">
    <source>
        <dbReference type="Pfam" id="PF14008"/>
    </source>
</evidence>
<comment type="similarity">
    <text evidence="6">Belongs to the metallophosphoesterase superfamily. Purple acid phosphatase family.</text>
</comment>
<evidence type="ECO:0000256" key="8">
    <source>
        <dbReference type="SAM" id="Phobius"/>
    </source>
</evidence>
<comment type="caution">
    <text evidence="13">The sequence shown here is derived from an EMBL/GenBank/DDBJ whole genome shotgun (WGS) entry which is preliminary data.</text>
</comment>
<dbReference type="InterPro" id="IPR029052">
    <property type="entry name" value="Metallo-depent_PP-like"/>
</dbReference>
<feature type="region of interest" description="Disordered" evidence="7">
    <location>
        <begin position="762"/>
        <end position="784"/>
    </location>
</feature>
<evidence type="ECO:0000259" key="9">
    <source>
        <dbReference type="Pfam" id="PF00144"/>
    </source>
</evidence>
<evidence type="ECO:0000256" key="3">
    <source>
        <dbReference type="ARBA" id="ARBA00022525"/>
    </source>
</evidence>
<dbReference type="InterPro" id="IPR004843">
    <property type="entry name" value="Calcineurin-like_PHP"/>
</dbReference>
<name>A0A814M3F2_9BILA</name>
<feature type="domain" description="Calcineurin-like phosphoesterase" evidence="10">
    <location>
        <begin position="686"/>
        <end position="906"/>
    </location>
</feature>
<dbReference type="SUPFAM" id="SSF49363">
    <property type="entry name" value="Purple acid phosphatase, N-terminal domain"/>
    <property type="match status" value="1"/>
</dbReference>
<comment type="subunit">
    <text evidence="2">Homodimer.</text>
</comment>
<evidence type="ECO:0000256" key="5">
    <source>
        <dbReference type="ARBA" id="ARBA00023180"/>
    </source>
</evidence>
<dbReference type="Pfam" id="PF00149">
    <property type="entry name" value="Metallophos"/>
    <property type="match status" value="1"/>
</dbReference>
<dbReference type="Gene3D" id="2.60.40.380">
    <property type="entry name" value="Purple acid phosphatase-like, N-terminal"/>
    <property type="match status" value="1"/>
</dbReference>
<gene>
    <name evidence="13" type="ORF">ZHD862_LOCUS16221</name>
</gene>
<sequence length="984" mass="111933">MRHNFYTYISFSINIYFILLTINNGLITSIELTDPDSIIFNEELIDEFIKNEIQQGFPGTALIITRYGKILKQTVYGYKLKYDENGTIIEQPQLLTLDTMFDLASLTKMYATNYALMHLVAQGALNVDDTVKNYIPQYCGCNPDNECRETRLIKDLLTHTAGYAPSVEFYDPARVPSDLFSQDKHRTEEIIETKLGFQQPRDGDQLPIYSDIDYMLLGLVVEHISGMSIDQYVKINIYQQLGLTHTLFNPLNNRKYQKSDFAATELNGNTRNHTINFPNVRTHVLQGEVHDEKSFYSMNGLSGHAGLFLNLNDMSILTQIMLNNGTYGNVKFWSQNVQDLFLTPYAYDPTYGLGWRLNHNKSLSWFGLYASDEAYGHTGWTGTCTVIDPKYSMTITLLTNKRHTPCINGTFDGEKYETGKYADKHLNANGPFGKRHSVHDEPSPHACNRSSGLTFSSIFSTTMAVATLNVSATVYTSNQVIDVTWTPTSAPCTDDFIGIYFAEIPLTDACNYFDYEFVKSKQTNMSWQMINLRRPLQFRYYSRDLSCSGNYSLIAQSVVIEPVNYNEPTHIHLAYGDRLDQIFVSYLTKSSQYTPQCQYGFDSFTLEFYQNGTTTTYTASDMCEEKATLWGPQKFIDPGYMHTILLEDLRPSTTYFYRVGNNEHGWSSIYSFTNRPATKNEAVTLIAYGDMGLSPVEPGAKSTIDRVTTRIISTNITCLLHIGDISYARGIGALWDAFMTQIQPIAARVPYMVSIGNHEYDHVTGGDKDPSGAPGPGGFRPGWGDYGTDSGGECAVPMVHRFHSPSNGNGLFWYSFDVGPIHIIYYSTEHDFRRSSPQYAWIEQDLRSVNRSRTPWLIVGSHRQMYTSEIESIGEYEITMMLQLYLEPLFYQYHVDVNLFAHRHSYERTCPMYQRSCVADGVTHVLIGMAGQNLDSGVYSTVPWSKYHDQQFGYTTIFANQTYLHLTYYHNSDDSIADQFVLMK</sequence>
<protein>
    <recommendedName>
        <fullName evidence="6">Purple acid phosphatase</fullName>
        <ecNumber evidence="6">3.1.3.2</ecNumber>
    </recommendedName>
</protein>
<evidence type="ECO:0000259" key="12">
    <source>
        <dbReference type="Pfam" id="PF16656"/>
    </source>
</evidence>
<keyword evidence="8" id="KW-1133">Transmembrane helix</keyword>
<dbReference type="NCBIfam" id="NF002968">
    <property type="entry name" value="PRK03642.1"/>
    <property type="match status" value="1"/>
</dbReference>
<organism evidence="13 14">
    <name type="scientific">Rotaria sordida</name>
    <dbReference type="NCBI Taxonomy" id="392033"/>
    <lineage>
        <taxon>Eukaryota</taxon>
        <taxon>Metazoa</taxon>
        <taxon>Spiralia</taxon>
        <taxon>Gnathifera</taxon>
        <taxon>Rotifera</taxon>
        <taxon>Eurotatoria</taxon>
        <taxon>Bdelloidea</taxon>
        <taxon>Philodinida</taxon>
        <taxon>Philodinidae</taxon>
        <taxon>Rotaria</taxon>
    </lineage>
</organism>
<accession>A0A814M3F2</accession>
<evidence type="ECO:0000259" key="10">
    <source>
        <dbReference type="Pfam" id="PF00149"/>
    </source>
</evidence>
<keyword evidence="5" id="KW-0325">Glycoprotein</keyword>
<dbReference type="PANTHER" id="PTHR45778:SF7">
    <property type="entry name" value="PURPLE ACID PHOSPHATASE"/>
    <property type="match status" value="1"/>
</dbReference>
<dbReference type="InterPro" id="IPR041792">
    <property type="entry name" value="MPP_PAP"/>
</dbReference>
<comment type="subcellular location">
    <subcellularLocation>
        <location evidence="1">Secreted</location>
    </subcellularLocation>
</comment>
<dbReference type="GO" id="GO:0003993">
    <property type="term" value="F:acid phosphatase activity"/>
    <property type="evidence" value="ECO:0007669"/>
    <property type="project" value="UniProtKB-EC"/>
</dbReference>
<dbReference type="GO" id="GO:0046872">
    <property type="term" value="F:metal ion binding"/>
    <property type="evidence" value="ECO:0007669"/>
    <property type="project" value="InterPro"/>
</dbReference>
<dbReference type="EC" id="3.1.3.2" evidence="6"/>
<dbReference type="InterPro" id="IPR015914">
    <property type="entry name" value="PAPs_N"/>
</dbReference>
<proteinExistence type="inferred from homology"/>
<evidence type="ECO:0000256" key="6">
    <source>
        <dbReference type="RuleBase" id="RU361203"/>
    </source>
</evidence>
<evidence type="ECO:0000313" key="13">
    <source>
        <dbReference type="EMBL" id="CAF1073895.1"/>
    </source>
</evidence>
<feature type="domain" description="Purple acid phosphatase N-terminal" evidence="12">
    <location>
        <begin position="568"/>
        <end position="673"/>
    </location>
</feature>
<dbReference type="InterPro" id="IPR025733">
    <property type="entry name" value="PAPs_C"/>
</dbReference>
<dbReference type="Gene3D" id="3.60.21.10">
    <property type="match status" value="1"/>
</dbReference>
<dbReference type="SUPFAM" id="SSF56300">
    <property type="entry name" value="Metallo-dependent phosphatases"/>
    <property type="match status" value="1"/>
</dbReference>
<keyword evidence="8" id="KW-0472">Membrane</keyword>
<feature type="transmembrane region" description="Helical" evidence="8">
    <location>
        <begin position="5"/>
        <end position="27"/>
    </location>
</feature>
<dbReference type="AlphaFoldDB" id="A0A814M3F2"/>
<dbReference type="CDD" id="cd00839">
    <property type="entry name" value="MPP_PAPs"/>
    <property type="match status" value="1"/>
</dbReference>
<dbReference type="SUPFAM" id="SSF56601">
    <property type="entry name" value="beta-lactamase/transpeptidase-like"/>
    <property type="match status" value="1"/>
</dbReference>
<feature type="domain" description="Beta-lactamase-related" evidence="9">
    <location>
        <begin position="45"/>
        <end position="404"/>
    </location>
</feature>
<dbReference type="Proteomes" id="UP000663864">
    <property type="component" value="Unassembled WGS sequence"/>
</dbReference>
<dbReference type="PANTHER" id="PTHR45778">
    <property type="entry name" value="PURPLE ACID PHOSPHATASE-RELATED"/>
    <property type="match status" value="1"/>
</dbReference>